<feature type="region of interest" description="Disordered" evidence="3">
    <location>
        <begin position="538"/>
        <end position="655"/>
    </location>
</feature>
<dbReference type="SUPFAM" id="SSF47807">
    <property type="entry name" value="5' to 3' exonuclease, C-terminal subdomain"/>
    <property type="match status" value="1"/>
</dbReference>
<keyword evidence="2" id="KW-0378">Hydrolase</keyword>
<dbReference type="InterPro" id="IPR006085">
    <property type="entry name" value="XPG_DNA_repair_N"/>
</dbReference>
<dbReference type="InterPro" id="IPR037316">
    <property type="entry name" value="Yen1_H3TH"/>
</dbReference>
<proteinExistence type="predicted"/>
<feature type="non-terminal residue" evidence="5">
    <location>
        <position position="1"/>
    </location>
</feature>
<dbReference type="AlphaFoldDB" id="A0A9P8CC69"/>
<evidence type="ECO:0000256" key="2">
    <source>
        <dbReference type="ARBA" id="ARBA00022801"/>
    </source>
</evidence>
<evidence type="ECO:0000313" key="6">
    <source>
        <dbReference type="Proteomes" id="UP000887226"/>
    </source>
</evidence>
<sequence>IYGEIGPGERIALSKLAIENLETTGRPFRVAIDISIWQFQIQSGRGGTNPAIRTFYYRLLRLLSVSVQPLFVFDGPRKPPFKRNKRSGQHGATIPNLMCKQLLKLFGFPFHIAPGEAEAECALLQRESIVDAVLSEDVDTLMFGSGVTLRNWSSEGARGNKSPTHVSLYEAKATKEGKAGLDREGMVLIALMSGGDYITEGIPGAGIKVACEAARAGFGKSLCQLSRIDADGLDAWRQNLSHELQTNENKFFRCKHKSLKIPATFPNREVLAYYTHPVVSSSSKIQKLKDEITWDGEVDVTGLRLFVADAFDWTHKIGATKFIRGFAPVLLVRKLRIRGDRRDSGYGDLVLTAMNEMQLVRAICGTRAHMSSDGIPELRVIYHPNDIVGLDLEAEEDDSEDYSRDGLAPLNEDDDIEAYTSDAAAERSSSPTKRSLLTFDPTAPDKLWIPETIAKLGVPLKVEDYERSLRNPKKLLEAQAAAKKGATKRSKSVKSGIPVGALDKFVKVSKAGLGTASKSSAGTTDNGIASSKNYAILESKKRDKTSIAKPKPNTNPWTLATSSPRSGPTITKKVSQSQKSAVPSPTQANTTISMPSSTPLQSPSPPRKHLHSPLPESEPESNEPTLPHSSASIHLSPTPSNSQRLSPRKKLSTPKTLILESSQTICFTPGSKNVIPKSPTKISEKKQRAEKKNYIMLRESLPGKWSMEPEARVVKENRRAWRMSQIEVLDLTSE</sequence>
<dbReference type="EMBL" id="MU254170">
    <property type="protein sequence ID" value="KAG9241693.1"/>
    <property type="molecule type" value="Genomic_DNA"/>
</dbReference>
<dbReference type="Pfam" id="PF00752">
    <property type="entry name" value="XPG_N"/>
    <property type="match status" value="1"/>
</dbReference>
<comment type="caution">
    <text evidence="5">The sequence shown here is derived from an EMBL/GenBank/DDBJ whole genome shotgun (WGS) entry which is preliminary data.</text>
</comment>
<feature type="compositionally biased region" description="Polar residues" evidence="3">
    <location>
        <begin position="552"/>
        <end position="592"/>
    </location>
</feature>
<gene>
    <name evidence="5" type="ORF">BJ878DRAFT_427561</name>
</gene>
<dbReference type="SUPFAM" id="SSF88723">
    <property type="entry name" value="PIN domain-like"/>
    <property type="match status" value="1"/>
</dbReference>
<dbReference type="SMART" id="SM00484">
    <property type="entry name" value="XPGI"/>
    <property type="match status" value="1"/>
</dbReference>
<dbReference type="InterPro" id="IPR036279">
    <property type="entry name" value="5-3_exonuclease_C_sf"/>
</dbReference>
<reference evidence="5" key="1">
    <citation type="journal article" date="2021" name="IMA Fungus">
        <title>Genomic characterization of three marine fungi, including Emericellopsis atlantica sp. nov. with signatures of a generalist lifestyle and marine biomass degradation.</title>
        <authorList>
            <person name="Hagestad O.C."/>
            <person name="Hou L."/>
            <person name="Andersen J.H."/>
            <person name="Hansen E.H."/>
            <person name="Altermark B."/>
            <person name="Li C."/>
            <person name="Kuhnert E."/>
            <person name="Cox R.J."/>
            <person name="Crous P.W."/>
            <person name="Spatafora J.W."/>
            <person name="Lail K."/>
            <person name="Amirebrahimi M."/>
            <person name="Lipzen A."/>
            <person name="Pangilinan J."/>
            <person name="Andreopoulos W."/>
            <person name="Hayes R.D."/>
            <person name="Ng V."/>
            <person name="Grigoriev I.V."/>
            <person name="Jackson S.A."/>
            <person name="Sutton T.D.S."/>
            <person name="Dobson A.D.W."/>
            <person name="Rama T."/>
        </authorList>
    </citation>
    <scope>NUCLEOTIDE SEQUENCE</scope>
    <source>
        <strain evidence="5">TRa3180A</strain>
    </source>
</reference>
<feature type="compositionally biased region" description="Polar residues" evidence="3">
    <location>
        <begin position="628"/>
        <end position="645"/>
    </location>
</feature>
<dbReference type="InterPro" id="IPR041177">
    <property type="entry name" value="GEN1_C"/>
</dbReference>
<dbReference type="OrthoDB" id="2959108at2759"/>
<dbReference type="InterPro" id="IPR006084">
    <property type="entry name" value="XPG/Rad2"/>
</dbReference>
<dbReference type="FunFam" id="3.40.50.1010:FF:000037">
    <property type="entry name" value="Rad2-like endonuclease, putative (AFU_orthologue AFUA_3G13260)"/>
    <property type="match status" value="1"/>
</dbReference>
<dbReference type="Pfam" id="PF18380">
    <property type="entry name" value="GEN1_C"/>
    <property type="match status" value="1"/>
</dbReference>
<evidence type="ECO:0000313" key="5">
    <source>
        <dbReference type="EMBL" id="KAG9241693.1"/>
    </source>
</evidence>
<dbReference type="GO" id="GO:0008821">
    <property type="term" value="F:crossover junction DNA endonuclease activity"/>
    <property type="evidence" value="ECO:0007669"/>
    <property type="project" value="InterPro"/>
</dbReference>
<dbReference type="InterPro" id="IPR029060">
    <property type="entry name" value="PIN-like_dom_sf"/>
</dbReference>
<dbReference type="CDD" id="cd09906">
    <property type="entry name" value="H3TH_YEN1"/>
    <property type="match status" value="1"/>
</dbReference>
<feature type="domain" description="XPG-I" evidence="4">
    <location>
        <begin position="104"/>
        <end position="181"/>
    </location>
</feature>
<organism evidence="5 6">
    <name type="scientific">Calycina marina</name>
    <dbReference type="NCBI Taxonomy" id="1763456"/>
    <lineage>
        <taxon>Eukaryota</taxon>
        <taxon>Fungi</taxon>
        <taxon>Dikarya</taxon>
        <taxon>Ascomycota</taxon>
        <taxon>Pezizomycotina</taxon>
        <taxon>Leotiomycetes</taxon>
        <taxon>Helotiales</taxon>
        <taxon>Pezizellaceae</taxon>
        <taxon>Calycina</taxon>
    </lineage>
</organism>
<protein>
    <recommendedName>
        <fullName evidence="4">XPG-I domain-containing protein</fullName>
    </recommendedName>
</protein>
<dbReference type="GO" id="GO:0017108">
    <property type="term" value="F:5'-flap endonuclease activity"/>
    <property type="evidence" value="ECO:0007669"/>
    <property type="project" value="TreeGrafter"/>
</dbReference>
<dbReference type="Gene3D" id="3.40.50.1010">
    <property type="entry name" value="5'-nuclease"/>
    <property type="match status" value="2"/>
</dbReference>
<dbReference type="Pfam" id="PF00867">
    <property type="entry name" value="XPG_I"/>
    <property type="match status" value="1"/>
</dbReference>
<dbReference type="PANTHER" id="PTHR11081:SF75">
    <property type="entry name" value="ENDONUCLEASE, PUTATIVE (AFU_ORTHOLOGUE AFUA_3G13260)-RELATED"/>
    <property type="match status" value="1"/>
</dbReference>
<dbReference type="PRINTS" id="PR00853">
    <property type="entry name" value="XPGRADSUPER"/>
</dbReference>
<dbReference type="InterPro" id="IPR006086">
    <property type="entry name" value="XPG-I_dom"/>
</dbReference>
<name>A0A9P8CC69_9HELO</name>
<evidence type="ECO:0000259" key="4">
    <source>
        <dbReference type="SMART" id="SM00484"/>
    </source>
</evidence>
<evidence type="ECO:0000256" key="1">
    <source>
        <dbReference type="ARBA" id="ARBA00022722"/>
    </source>
</evidence>
<keyword evidence="1" id="KW-0540">Nuclease</keyword>
<keyword evidence="6" id="KW-1185">Reference proteome</keyword>
<dbReference type="Proteomes" id="UP000887226">
    <property type="component" value="Unassembled WGS sequence"/>
</dbReference>
<accession>A0A9P8CC69</accession>
<dbReference type="GO" id="GO:0006281">
    <property type="term" value="P:DNA repair"/>
    <property type="evidence" value="ECO:0007669"/>
    <property type="project" value="UniProtKB-ARBA"/>
</dbReference>
<evidence type="ECO:0000256" key="3">
    <source>
        <dbReference type="SAM" id="MobiDB-lite"/>
    </source>
</evidence>
<dbReference type="Gene3D" id="1.10.150.20">
    <property type="entry name" value="5' to 3' exonuclease, C-terminal subdomain"/>
    <property type="match status" value="1"/>
</dbReference>
<dbReference type="PANTHER" id="PTHR11081">
    <property type="entry name" value="FLAP ENDONUCLEASE FAMILY MEMBER"/>
    <property type="match status" value="1"/>
</dbReference>
<dbReference type="CDD" id="cd09870">
    <property type="entry name" value="PIN_YEN1"/>
    <property type="match status" value="1"/>
</dbReference>